<organism evidence="1 2">
    <name type="scientific">Ensete ventricosum</name>
    <name type="common">Abyssinian banana</name>
    <name type="synonym">Musa ensete</name>
    <dbReference type="NCBI Taxonomy" id="4639"/>
    <lineage>
        <taxon>Eukaryota</taxon>
        <taxon>Viridiplantae</taxon>
        <taxon>Streptophyta</taxon>
        <taxon>Embryophyta</taxon>
        <taxon>Tracheophyta</taxon>
        <taxon>Spermatophyta</taxon>
        <taxon>Magnoliopsida</taxon>
        <taxon>Liliopsida</taxon>
        <taxon>Zingiberales</taxon>
        <taxon>Musaceae</taxon>
        <taxon>Ensete</taxon>
    </lineage>
</organism>
<comment type="caution">
    <text evidence="1">The sequence shown here is derived from an EMBL/GenBank/DDBJ whole genome shotgun (WGS) entry which is preliminary data.</text>
</comment>
<accession>A0AAV8RTH9</accession>
<protein>
    <submittedName>
        <fullName evidence="1">Uncharacterized protein</fullName>
    </submittedName>
</protein>
<proteinExistence type="predicted"/>
<dbReference type="EMBL" id="JAQQAF010000001">
    <property type="protein sequence ID" value="KAJ8510302.1"/>
    <property type="molecule type" value="Genomic_DNA"/>
</dbReference>
<gene>
    <name evidence="1" type="ORF">OPV22_000736</name>
</gene>
<dbReference type="Proteomes" id="UP001222027">
    <property type="component" value="Unassembled WGS sequence"/>
</dbReference>
<sequence length="99" mass="10472">MESPVSIHSSPAAEESREAEELMVAASVEEDEWEEVNARWRGGGSLRGDPRALQHAPGAGALLLDEPEILGRAATTTTTSFLLERVIHGSVPVAPVSSP</sequence>
<keyword evidence="2" id="KW-1185">Reference proteome</keyword>
<evidence type="ECO:0000313" key="2">
    <source>
        <dbReference type="Proteomes" id="UP001222027"/>
    </source>
</evidence>
<dbReference type="AlphaFoldDB" id="A0AAV8RTH9"/>
<name>A0AAV8RTH9_ENSVE</name>
<reference evidence="1 2" key="1">
    <citation type="submission" date="2022-12" db="EMBL/GenBank/DDBJ databases">
        <title>Chromosome-scale assembly of the Ensete ventricosum genome.</title>
        <authorList>
            <person name="Dussert Y."/>
            <person name="Stocks J."/>
            <person name="Wendawek A."/>
            <person name="Woldeyes F."/>
            <person name="Nichols R.A."/>
            <person name="Borrell J.S."/>
        </authorList>
    </citation>
    <scope>NUCLEOTIDE SEQUENCE [LARGE SCALE GENOMIC DNA]</scope>
    <source>
        <strain evidence="2">cv. Maze</strain>
        <tissue evidence="1">Seeds</tissue>
    </source>
</reference>
<evidence type="ECO:0000313" key="1">
    <source>
        <dbReference type="EMBL" id="KAJ8510302.1"/>
    </source>
</evidence>